<keyword evidence="1 2" id="KW-0472">Membrane</keyword>
<dbReference type="Pfam" id="PF04914">
    <property type="entry name" value="DltD"/>
    <property type="match status" value="1"/>
</dbReference>
<keyword evidence="1" id="KW-1003">Cell membrane</keyword>
<keyword evidence="2" id="KW-0812">Transmembrane</keyword>
<dbReference type="AlphaFoldDB" id="A0A7G9T6L5"/>
<accession>A0A7G9T6L5</accession>
<proteinExistence type="inferred from homology"/>
<evidence type="ECO:0000256" key="1">
    <source>
        <dbReference type="PIRNR" id="PIRNR021438"/>
    </source>
</evidence>
<comment type="pathway">
    <text evidence="1">Cell wall biogenesis; lipoteichoic acid biosynthesis.</text>
</comment>
<dbReference type="InterPro" id="IPR006998">
    <property type="entry name" value="DltD"/>
</dbReference>
<dbReference type="NCBIfam" id="TIGR04092">
    <property type="entry name" value="LTA_DltD"/>
    <property type="match status" value="1"/>
</dbReference>
<evidence type="ECO:0000313" key="4">
    <source>
        <dbReference type="Proteomes" id="UP000515800"/>
    </source>
</evidence>
<keyword evidence="4" id="KW-1185">Reference proteome</keyword>
<gene>
    <name evidence="3" type="primary">dltD</name>
    <name evidence="3" type="ORF">H9L19_02410</name>
</gene>
<dbReference type="KEGG" id="wdi:H9L19_02410"/>
<dbReference type="GO" id="GO:0070395">
    <property type="term" value="P:lipoteichoic acid biosynthetic process"/>
    <property type="evidence" value="ECO:0007669"/>
    <property type="project" value="UniProtKB-UniRule"/>
</dbReference>
<sequence>MFKRLWLIFGPVLVAIGLVITVIFLVPTTQSHDLDAEKRAATSLTPIVFKNAALKRQALSDKQHRFVPFFGSSEWQRFDEMHPSVLAEGYHRNYRPFLLGLKGAESLTHYFGMQQIKQQLKNKQAVFVISPQWFIREGQFPGAFEYYYSGDQAYHFLQNVTGSVADRYAAQRFLKMMPESSVRQYMEKVAHGKALSAFELRQINLLEELSDREDSLFAGLQTGNNFTKRVQPRAQKLPQSYNVTTLKARATRLGEEQTTNNPFEILNSFYSKRVKRDLPKLKDSQKNFNYLKSPEYGDLQLVLNEFAKNKTDVMFVIPPVNTHWQAYTGLNADMYEKTVEKIRYQLQSQGFDQITDLSKRGSEPYFMQDTIHLGWNGWLAFDQRVNHFLTTHQATPNYHLNNHFFTQQWAQTENIPNQD</sequence>
<feature type="transmembrane region" description="Helical" evidence="2">
    <location>
        <begin position="5"/>
        <end position="26"/>
    </location>
</feature>
<dbReference type="PIRSF" id="PIRSF021438">
    <property type="entry name" value="DltD"/>
    <property type="match status" value="1"/>
</dbReference>
<dbReference type="UniPathway" id="UPA00556"/>
<evidence type="ECO:0000256" key="2">
    <source>
        <dbReference type="SAM" id="Phobius"/>
    </source>
</evidence>
<reference evidence="3 4" key="1">
    <citation type="submission" date="2020-08" db="EMBL/GenBank/DDBJ databases">
        <title>Genome sequence of Weissella diestrammenae KACC 16890T.</title>
        <authorList>
            <person name="Hyun D.-W."/>
            <person name="Bae J.-W."/>
        </authorList>
    </citation>
    <scope>NUCLEOTIDE SEQUENCE [LARGE SCALE GENOMIC DNA]</scope>
    <source>
        <strain evidence="3 4">KACC 16890</strain>
    </source>
</reference>
<dbReference type="PANTHER" id="PTHR40039:SF1">
    <property type="entry name" value="PROTEIN DLTD"/>
    <property type="match status" value="1"/>
</dbReference>
<dbReference type="Proteomes" id="UP000515800">
    <property type="component" value="Chromosome"/>
</dbReference>
<dbReference type="RefSeq" id="WP_187529572.1">
    <property type="nucleotide sequence ID" value="NZ_CP060724.1"/>
</dbReference>
<protein>
    <recommendedName>
        <fullName evidence="1">Protein DltD</fullName>
    </recommendedName>
</protein>
<organism evidence="3 4">
    <name type="scientific">Weissella diestrammenae</name>
    <dbReference type="NCBI Taxonomy" id="1162633"/>
    <lineage>
        <taxon>Bacteria</taxon>
        <taxon>Bacillati</taxon>
        <taxon>Bacillota</taxon>
        <taxon>Bacilli</taxon>
        <taxon>Lactobacillales</taxon>
        <taxon>Lactobacillaceae</taxon>
        <taxon>Weissella</taxon>
    </lineage>
</organism>
<dbReference type="GO" id="GO:0005886">
    <property type="term" value="C:plasma membrane"/>
    <property type="evidence" value="ECO:0007669"/>
    <property type="project" value="UniProtKB-UniRule"/>
</dbReference>
<dbReference type="EMBL" id="CP060724">
    <property type="protein sequence ID" value="QNN75740.1"/>
    <property type="molecule type" value="Genomic_DNA"/>
</dbReference>
<comment type="similarity">
    <text evidence="1">Belongs to the DltD family.</text>
</comment>
<keyword evidence="2" id="KW-1133">Transmembrane helix</keyword>
<dbReference type="PANTHER" id="PTHR40039">
    <property type="entry name" value="PROTEIN DLTD"/>
    <property type="match status" value="1"/>
</dbReference>
<name>A0A7G9T6L5_9LACO</name>
<evidence type="ECO:0000313" key="3">
    <source>
        <dbReference type="EMBL" id="QNN75740.1"/>
    </source>
</evidence>
<dbReference type="InterPro" id="IPR023896">
    <property type="entry name" value="LTA_DltD"/>
</dbReference>